<dbReference type="SUPFAM" id="SSF51735">
    <property type="entry name" value="NAD(P)-binding Rossmann-fold domains"/>
    <property type="match status" value="1"/>
</dbReference>
<name>A0ABU1VKX8_9GAMM</name>
<evidence type="ECO:0000259" key="2">
    <source>
        <dbReference type="Pfam" id="PF05368"/>
    </source>
</evidence>
<dbReference type="RefSeq" id="WP_310051067.1">
    <property type="nucleotide sequence ID" value="NZ_JAVDVW010000001.1"/>
</dbReference>
<accession>A0ABU1VKX8</accession>
<dbReference type="InterPro" id="IPR036291">
    <property type="entry name" value="NAD(P)-bd_dom_sf"/>
</dbReference>
<proteinExistence type="predicted"/>
<protein>
    <submittedName>
        <fullName evidence="3">Uncharacterized protein YbjT (DUF2867 family)</fullName>
    </submittedName>
</protein>
<dbReference type="InterPro" id="IPR008030">
    <property type="entry name" value="NmrA-like"/>
</dbReference>
<dbReference type="Pfam" id="PF05368">
    <property type="entry name" value="NmrA"/>
    <property type="match status" value="1"/>
</dbReference>
<comment type="caution">
    <text evidence="3">The sequence shown here is derived from an EMBL/GenBank/DDBJ whole genome shotgun (WGS) entry which is preliminary data.</text>
</comment>
<dbReference type="InterPro" id="IPR051604">
    <property type="entry name" value="Ergot_Alk_Oxidoreductase"/>
</dbReference>
<feature type="compositionally biased region" description="Polar residues" evidence="1">
    <location>
        <begin position="14"/>
        <end position="34"/>
    </location>
</feature>
<evidence type="ECO:0000313" key="3">
    <source>
        <dbReference type="EMBL" id="MDR7097843.1"/>
    </source>
</evidence>
<dbReference type="PANTHER" id="PTHR43162">
    <property type="match status" value="1"/>
</dbReference>
<evidence type="ECO:0000313" key="4">
    <source>
        <dbReference type="Proteomes" id="UP001267878"/>
    </source>
</evidence>
<dbReference type="Proteomes" id="UP001267878">
    <property type="component" value="Unassembled WGS sequence"/>
</dbReference>
<feature type="region of interest" description="Disordered" evidence="1">
    <location>
        <begin position="1"/>
        <end position="35"/>
    </location>
</feature>
<reference evidence="3 4" key="1">
    <citation type="submission" date="2023-07" db="EMBL/GenBank/DDBJ databases">
        <title>Sorghum-associated microbial communities from plants grown in Nebraska, USA.</title>
        <authorList>
            <person name="Schachtman D."/>
        </authorList>
    </citation>
    <scope>NUCLEOTIDE SEQUENCE [LARGE SCALE GENOMIC DNA]</scope>
    <source>
        <strain evidence="3 4">BE187</strain>
    </source>
</reference>
<sequence length="331" mass="36010">MSATPGRRMMPQAASKSSDRTPWNNAPMNTSNESPILVTGAAGDIGAIGRNVVAMLLAKGHKVRALVRREDERAENLRELGAEVVVGDLTDLQSLHRAIDGCKRIYFGMSISAAYLEATVNVAAVARHHGVEALVNMSQMTVSQMGINDTTDSPQHKLHWLAEQVLAWSGLPVVNVRPTVFLEGFFLRLGATGVRENDELALPLGHAKTSPISAYDVARVVATILDNPAPHIGQIYNLTGPESVDVDQHARAFSEALGRTIRYRDVPVAPWTEKLREFGVPQHLISHLAVMADLHTQGRYDRATDDVFKLTGKPAMSTGEFVKLHAAEFTA</sequence>
<dbReference type="Gene3D" id="3.40.50.720">
    <property type="entry name" value="NAD(P)-binding Rossmann-like Domain"/>
    <property type="match status" value="1"/>
</dbReference>
<feature type="domain" description="NmrA-like" evidence="2">
    <location>
        <begin position="34"/>
        <end position="297"/>
    </location>
</feature>
<dbReference type="PANTHER" id="PTHR43162:SF1">
    <property type="entry name" value="PRESTALK A DIFFERENTIATION PROTEIN A"/>
    <property type="match status" value="1"/>
</dbReference>
<dbReference type="EMBL" id="JAVDVW010000001">
    <property type="protein sequence ID" value="MDR7097843.1"/>
    <property type="molecule type" value="Genomic_DNA"/>
</dbReference>
<organism evidence="3 4">
    <name type="scientific">Agrilutibacter niabensis</name>
    <dbReference type="NCBI Taxonomy" id="380628"/>
    <lineage>
        <taxon>Bacteria</taxon>
        <taxon>Pseudomonadati</taxon>
        <taxon>Pseudomonadota</taxon>
        <taxon>Gammaproteobacteria</taxon>
        <taxon>Lysobacterales</taxon>
        <taxon>Lysobacteraceae</taxon>
        <taxon>Agrilutibacter</taxon>
    </lineage>
</organism>
<gene>
    <name evidence="3" type="ORF">J2X04_000190</name>
</gene>
<evidence type="ECO:0000256" key="1">
    <source>
        <dbReference type="SAM" id="MobiDB-lite"/>
    </source>
</evidence>
<keyword evidence="4" id="KW-1185">Reference proteome</keyword>